<dbReference type="GO" id="GO:0003723">
    <property type="term" value="F:RNA binding"/>
    <property type="evidence" value="ECO:0007669"/>
    <property type="project" value="UniProtKB-UniRule"/>
</dbReference>
<dbReference type="eggNOG" id="KOG4660">
    <property type="taxonomic scope" value="Eukaryota"/>
</dbReference>
<dbReference type="Proteomes" id="UP000015100">
    <property type="component" value="Unassembled WGS sequence"/>
</dbReference>
<dbReference type="SUPFAM" id="SSF54928">
    <property type="entry name" value="RNA-binding domain, RBD"/>
    <property type="match status" value="2"/>
</dbReference>
<dbReference type="OrthoDB" id="417481at2759"/>
<evidence type="ECO:0000256" key="1">
    <source>
        <dbReference type="ARBA" id="ARBA00022884"/>
    </source>
</evidence>
<reference evidence="5 6" key="1">
    <citation type="journal article" date="2013" name="PLoS Genet.">
        <title>Genomic mechanisms accounting for the adaptation to parasitism in nematode-trapping fungi.</title>
        <authorList>
            <person name="Meerupati T."/>
            <person name="Andersson K.M."/>
            <person name="Friman E."/>
            <person name="Kumar D."/>
            <person name="Tunlid A."/>
            <person name="Ahren D."/>
        </authorList>
    </citation>
    <scope>NUCLEOTIDE SEQUENCE [LARGE SCALE GENOMIC DNA]</scope>
    <source>
        <strain evidence="5 6">CBS 200.50</strain>
    </source>
</reference>
<feature type="compositionally biased region" description="Polar residues" evidence="3">
    <location>
        <begin position="793"/>
        <end position="803"/>
    </location>
</feature>
<feature type="region of interest" description="Disordered" evidence="3">
    <location>
        <begin position="772"/>
        <end position="836"/>
    </location>
</feature>
<evidence type="ECO:0000256" key="2">
    <source>
        <dbReference type="PROSITE-ProRule" id="PRU00176"/>
    </source>
</evidence>
<evidence type="ECO:0000313" key="6">
    <source>
        <dbReference type="Proteomes" id="UP000015100"/>
    </source>
</evidence>
<dbReference type="PROSITE" id="PS50102">
    <property type="entry name" value="RRM"/>
    <property type="match status" value="1"/>
</dbReference>
<feature type="domain" description="RRM" evidence="4">
    <location>
        <begin position="458"/>
        <end position="536"/>
    </location>
</feature>
<comment type="caution">
    <text evidence="5">The sequence shown here is derived from an EMBL/GenBank/DDBJ whole genome shotgun (WGS) entry which is preliminary data.</text>
</comment>
<feature type="compositionally biased region" description="Low complexity" evidence="3">
    <location>
        <begin position="1"/>
        <end position="22"/>
    </location>
</feature>
<reference evidence="6" key="2">
    <citation type="submission" date="2013-04" db="EMBL/GenBank/DDBJ databases">
        <title>Genomic mechanisms accounting for the adaptation to parasitism in nematode-trapping fungi.</title>
        <authorList>
            <person name="Ahren D.G."/>
        </authorList>
    </citation>
    <scope>NUCLEOTIDE SEQUENCE [LARGE SCALE GENOMIC DNA]</scope>
    <source>
        <strain evidence="6">CBS 200.50</strain>
    </source>
</reference>
<proteinExistence type="predicted"/>
<dbReference type="Gene3D" id="3.30.70.330">
    <property type="match status" value="1"/>
</dbReference>
<dbReference type="InterPro" id="IPR035979">
    <property type="entry name" value="RBD_domain_sf"/>
</dbReference>
<organism evidence="5 6">
    <name type="scientific">Dactylellina haptotyla (strain CBS 200.50)</name>
    <name type="common">Nematode-trapping fungus</name>
    <name type="synonym">Monacrosporium haptotylum</name>
    <dbReference type="NCBI Taxonomy" id="1284197"/>
    <lineage>
        <taxon>Eukaryota</taxon>
        <taxon>Fungi</taxon>
        <taxon>Dikarya</taxon>
        <taxon>Ascomycota</taxon>
        <taxon>Pezizomycotina</taxon>
        <taxon>Orbiliomycetes</taxon>
        <taxon>Orbiliales</taxon>
        <taxon>Orbiliaceae</taxon>
        <taxon>Dactylellina</taxon>
    </lineage>
</organism>
<dbReference type="STRING" id="1284197.S8CDB3"/>
<dbReference type="HOGENOM" id="CLU_320038_0_0_1"/>
<dbReference type="PANTHER" id="PTHR23189">
    <property type="entry name" value="RNA RECOGNITION MOTIF-CONTAINING"/>
    <property type="match status" value="1"/>
</dbReference>
<accession>S8CDB3</accession>
<dbReference type="InterPro" id="IPR007201">
    <property type="entry name" value="Mei2-like_Rrm_C"/>
</dbReference>
<evidence type="ECO:0000256" key="3">
    <source>
        <dbReference type="SAM" id="MobiDB-lite"/>
    </source>
</evidence>
<feature type="region of interest" description="Disordered" evidence="3">
    <location>
        <begin position="136"/>
        <end position="155"/>
    </location>
</feature>
<dbReference type="InterPro" id="IPR000504">
    <property type="entry name" value="RRM_dom"/>
</dbReference>
<evidence type="ECO:0000259" key="4">
    <source>
        <dbReference type="PROSITE" id="PS50102"/>
    </source>
</evidence>
<evidence type="ECO:0000313" key="5">
    <source>
        <dbReference type="EMBL" id="EPS45687.1"/>
    </source>
</evidence>
<keyword evidence="1 2" id="KW-0694">RNA-binding</keyword>
<gene>
    <name evidence="5" type="ORF">H072_325</name>
</gene>
<keyword evidence="6" id="KW-1185">Reference proteome</keyword>
<dbReference type="Pfam" id="PF04059">
    <property type="entry name" value="RRM_2"/>
    <property type="match status" value="1"/>
</dbReference>
<dbReference type="AlphaFoldDB" id="S8CDB3"/>
<dbReference type="EMBL" id="AQGS01000005">
    <property type="protein sequence ID" value="EPS45687.1"/>
    <property type="molecule type" value="Genomic_DNA"/>
</dbReference>
<protein>
    <recommendedName>
        <fullName evidence="4">RRM domain-containing protein</fullName>
    </recommendedName>
</protein>
<sequence>MPNIQPSTSSPPDTSSGSDQSTVANGLVNTLNNFTPCTSVNPSSSSSKVVATLSNKMSTLSTNVAGVANGPQKQTPRSTLPFNGDENVFVPTFGTFPDSSNPQTNCTAPLRYQTPAPTVPATQVVQFSPGDLEFSNHTAPLPNNGSMNGRKNNFKRSYSPPNKLVRYYCIPDLEKELPIPPTRHLMVSGINNGASPTTLKVFFEQYGELSALFVERLFTEGCVYVSFFDMQAAMKCQRELGRNLPVVFCVRTMLEDQEVQAFMKRLEDDLGGVYTLQSLPSRDSSTLFIEFCDIRDAAAALERFNNGIFMGCQLRVTQPQAQRCGWVKAGRMVEIHDDQNVCIVQAGSTQLVNDLKRSTPRTFSAFVSGKGGQEITPGRGQIRRVNADAFITPPRDGTLKTITNAQGQKIILSPYGRRDGRQNGLLFYDSDSPEDESRDINKNIIDIEKIMDGTDPRTTIMVRNIPNRLTQTNLKDWLDETAYRRYDFLYLRIDFANECNVGYAFVNFMNDSDFDSKYYRSQFGSEKVVEMAYANIQTRAKLIEKFRNSSVMDQPPDFRPLVFFPCGENAGLPMDFPSPNNLPRKLRSVTAAENSGLYNPRPRGDSNFITPQKYRHNNGNNFSPGYRNGNNGYRPRGLNFGNNQAAVTQNRQVGNGQQIVSNNAPTQINGQIGMLRELAIPNGMVTGIAAANNIGSNVIASQIPISTVAAGMNMPAQNQTVPANGSMTGGGPQNMMTSLAPNNPTGGVFIMNEGTPVTSPLATRILSTPSRTATAFRPNGAPAHTPTAHYGNKPQTPISNSAGFQPRGRPSNSSSEDETNGYAPSTPTPNPRGQSRFAKLFTTPESPLSPASLAYNGRIPPGFSGFGANRPADYTNQQRDATATPNLQEEMDMSIANIRNVFGKKLE</sequence>
<name>S8CDB3_DACHA</name>
<dbReference type="InterPro" id="IPR012677">
    <property type="entry name" value="Nucleotide-bd_a/b_plait_sf"/>
</dbReference>
<feature type="region of interest" description="Disordered" evidence="3">
    <location>
        <begin position="1"/>
        <end position="24"/>
    </location>
</feature>